<dbReference type="GO" id="GO:0008270">
    <property type="term" value="F:zinc ion binding"/>
    <property type="evidence" value="ECO:0007669"/>
    <property type="project" value="InterPro"/>
</dbReference>
<sequence length="390" mass="44344">MSNNADKLRKSRSRTASANRWIVEPVDIDDRSFFQRRNSTMRGIGDESSILTSMSFASLQIPECKPAEGEHEIDRRSFEQWRDILEASMKFSGITEESTKMSVFRMKAGSKLMDVLEATVSGTKAPDEETLPYSNVMYRLKEFYGSRDYTLLQRQKLRSMRQDLAEGDVMFVKRITSVAKLCDYGTEQLMESVADVVQSQARHVKVREAARKVMRKGGTIAELLDKVRSAEIERQSEELYAKIHHLAPADVAAVSYTTPFRARSLHNTGHSPNYRGRADIPRLRGAQRARSGLNRFDRGHDSQRIPCWRCGSTFHRPYNCHAIDKVCRRCQIKGHIERVCHSESSTPTKRNAAGNSESFPDSKIRKIANVTEAVIEQADNNDKKPVSEHN</sequence>
<dbReference type="InterPro" id="IPR036875">
    <property type="entry name" value="Znf_CCHC_sf"/>
</dbReference>
<dbReference type="InParanoid" id="A0A6I8U1Y4"/>
<reference evidence="3" key="2">
    <citation type="submission" date="2020-05" db="UniProtKB">
        <authorList>
            <consortium name="EnsemblMetazoa"/>
        </authorList>
    </citation>
    <scope>IDENTIFICATION</scope>
    <source>
        <strain evidence="3">LVP_AGWG</strain>
    </source>
</reference>
<dbReference type="InterPro" id="IPR001878">
    <property type="entry name" value="Znf_CCHC"/>
</dbReference>
<accession>A0A6I8U1Y4</accession>
<proteinExistence type="predicted"/>
<name>A0A6I8U1Y4_AEDAE</name>
<evidence type="ECO:0000313" key="4">
    <source>
        <dbReference type="Proteomes" id="UP000008820"/>
    </source>
</evidence>
<feature type="compositionally biased region" description="Polar residues" evidence="1">
    <location>
        <begin position="342"/>
        <end position="359"/>
    </location>
</feature>
<keyword evidence="4" id="KW-1185">Reference proteome</keyword>
<dbReference type="SUPFAM" id="SSF57756">
    <property type="entry name" value="Retrovirus zinc finger-like domains"/>
    <property type="match status" value="1"/>
</dbReference>
<organism evidence="3 4">
    <name type="scientific">Aedes aegypti</name>
    <name type="common">Yellowfever mosquito</name>
    <name type="synonym">Culex aegypti</name>
    <dbReference type="NCBI Taxonomy" id="7159"/>
    <lineage>
        <taxon>Eukaryota</taxon>
        <taxon>Metazoa</taxon>
        <taxon>Ecdysozoa</taxon>
        <taxon>Arthropoda</taxon>
        <taxon>Hexapoda</taxon>
        <taxon>Insecta</taxon>
        <taxon>Pterygota</taxon>
        <taxon>Neoptera</taxon>
        <taxon>Endopterygota</taxon>
        <taxon>Diptera</taxon>
        <taxon>Nematocera</taxon>
        <taxon>Culicoidea</taxon>
        <taxon>Culicidae</taxon>
        <taxon>Culicinae</taxon>
        <taxon>Aedini</taxon>
        <taxon>Aedes</taxon>
        <taxon>Stegomyia</taxon>
    </lineage>
</organism>
<feature type="region of interest" description="Disordered" evidence="1">
    <location>
        <begin position="342"/>
        <end position="364"/>
    </location>
</feature>
<evidence type="ECO:0000313" key="3">
    <source>
        <dbReference type="EnsemblMetazoa" id="AAEL023980-PA"/>
    </source>
</evidence>
<dbReference type="SMART" id="SM00343">
    <property type="entry name" value="ZnF_C2HC"/>
    <property type="match status" value="2"/>
</dbReference>
<reference evidence="3 4" key="1">
    <citation type="submission" date="2017-06" db="EMBL/GenBank/DDBJ databases">
        <title>Aedes aegypti genome working group (AGWG) sequencing and assembly.</title>
        <authorList>
            <consortium name="Aedes aegypti Genome Working Group (AGWG)"/>
            <person name="Matthews B.J."/>
        </authorList>
    </citation>
    <scope>NUCLEOTIDE SEQUENCE [LARGE SCALE GENOMIC DNA]</scope>
    <source>
        <strain evidence="3 4">LVP_AGWG</strain>
    </source>
</reference>
<dbReference type="Proteomes" id="UP000008820">
    <property type="component" value="Chromosome 2"/>
</dbReference>
<feature type="domain" description="CCHC-type" evidence="2">
    <location>
        <begin position="306"/>
        <end position="322"/>
    </location>
</feature>
<feature type="domain" description="CCHC-type" evidence="2">
    <location>
        <begin position="326"/>
        <end position="342"/>
    </location>
</feature>
<dbReference type="GO" id="GO:0003676">
    <property type="term" value="F:nucleic acid binding"/>
    <property type="evidence" value="ECO:0007669"/>
    <property type="project" value="InterPro"/>
</dbReference>
<evidence type="ECO:0000259" key="2">
    <source>
        <dbReference type="SMART" id="SM00343"/>
    </source>
</evidence>
<gene>
    <name evidence="3" type="primary">110676260</name>
</gene>
<protein>
    <recommendedName>
        <fullName evidence="2">CCHC-type domain-containing protein</fullName>
    </recommendedName>
</protein>
<evidence type="ECO:0000256" key="1">
    <source>
        <dbReference type="SAM" id="MobiDB-lite"/>
    </source>
</evidence>
<dbReference type="EnsemblMetazoa" id="AAEL023980-RA">
    <property type="protein sequence ID" value="AAEL023980-PA"/>
    <property type="gene ID" value="AAEL023980"/>
</dbReference>
<dbReference type="AlphaFoldDB" id="A0A6I8U1Y4"/>
<dbReference type="OrthoDB" id="5978043at2759"/>